<comment type="caution">
    <text evidence="4">The sequence shown here is derived from an EMBL/GenBank/DDBJ whole genome shotgun (WGS) entry which is preliminary data.</text>
</comment>
<name>A0A9D2HT56_9BACE</name>
<dbReference type="InterPro" id="IPR001867">
    <property type="entry name" value="OmpR/PhoB-type_DNA-bd"/>
</dbReference>
<keyword evidence="1" id="KW-0238">DNA-binding</keyword>
<evidence type="ECO:0000256" key="1">
    <source>
        <dbReference type="ARBA" id="ARBA00023125"/>
    </source>
</evidence>
<dbReference type="SMART" id="SM00862">
    <property type="entry name" value="Trans_reg_C"/>
    <property type="match status" value="1"/>
</dbReference>
<keyword evidence="2" id="KW-0472">Membrane</keyword>
<reference evidence="4" key="2">
    <citation type="submission" date="2021-04" db="EMBL/GenBank/DDBJ databases">
        <authorList>
            <person name="Gilroy R."/>
        </authorList>
    </citation>
    <scope>NUCLEOTIDE SEQUENCE</scope>
    <source>
        <strain evidence="4">ChiHecec1B25-7008</strain>
    </source>
</reference>
<keyword evidence="2" id="KW-0812">Transmembrane</keyword>
<proteinExistence type="predicted"/>
<evidence type="ECO:0000259" key="3">
    <source>
        <dbReference type="SMART" id="SM00862"/>
    </source>
</evidence>
<evidence type="ECO:0000313" key="5">
    <source>
        <dbReference type="Proteomes" id="UP000823860"/>
    </source>
</evidence>
<dbReference type="InterPro" id="IPR036388">
    <property type="entry name" value="WH-like_DNA-bd_sf"/>
</dbReference>
<dbReference type="AlphaFoldDB" id="A0A9D2HT56"/>
<dbReference type="InterPro" id="IPR016032">
    <property type="entry name" value="Sig_transdc_resp-reg_C-effctor"/>
</dbReference>
<evidence type="ECO:0000313" key="4">
    <source>
        <dbReference type="EMBL" id="HJA83558.1"/>
    </source>
</evidence>
<feature type="transmembrane region" description="Helical" evidence="2">
    <location>
        <begin position="205"/>
        <end position="225"/>
    </location>
</feature>
<keyword evidence="2" id="KW-1133">Transmembrane helix</keyword>
<accession>A0A9D2HT56</accession>
<gene>
    <name evidence="4" type="ORF">H9785_06295</name>
</gene>
<dbReference type="GO" id="GO:0006355">
    <property type="term" value="P:regulation of DNA-templated transcription"/>
    <property type="evidence" value="ECO:0007669"/>
    <property type="project" value="InterPro"/>
</dbReference>
<feature type="domain" description="OmpR/PhoB-type" evidence="3">
    <location>
        <begin position="281"/>
        <end position="353"/>
    </location>
</feature>
<protein>
    <submittedName>
        <fullName evidence="4">Winged helix-turn-helix domain-containing protein</fullName>
    </submittedName>
</protein>
<dbReference type="GO" id="GO:0000160">
    <property type="term" value="P:phosphorelay signal transduction system"/>
    <property type="evidence" value="ECO:0007669"/>
    <property type="project" value="InterPro"/>
</dbReference>
<dbReference type="SUPFAM" id="SSF46894">
    <property type="entry name" value="C-terminal effector domain of the bipartite response regulators"/>
    <property type="match status" value="1"/>
</dbReference>
<evidence type="ECO:0000256" key="2">
    <source>
        <dbReference type="SAM" id="Phobius"/>
    </source>
</evidence>
<dbReference type="Gene3D" id="1.10.10.10">
    <property type="entry name" value="Winged helix-like DNA-binding domain superfamily/Winged helix DNA-binding domain"/>
    <property type="match status" value="1"/>
</dbReference>
<dbReference type="EMBL" id="DWZE01000071">
    <property type="protein sequence ID" value="HJA83558.1"/>
    <property type="molecule type" value="Genomic_DNA"/>
</dbReference>
<dbReference type="GO" id="GO:0003677">
    <property type="term" value="F:DNA binding"/>
    <property type="evidence" value="ECO:0007669"/>
    <property type="project" value="UniProtKB-KW"/>
</dbReference>
<reference evidence="4" key="1">
    <citation type="journal article" date="2021" name="PeerJ">
        <title>Extensive microbial diversity within the chicken gut microbiome revealed by metagenomics and culture.</title>
        <authorList>
            <person name="Gilroy R."/>
            <person name="Ravi A."/>
            <person name="Getino M."/>
            <person name="Pursley I."/>
            <person name="Horton D.L."/>
            <person name="Alikhan N.F."/>
            <person name="Baker D."/>
            <person name="Gharbi K."/>
            <person name="Hall N."/>
            <person name="Watson M."/>
            <person name="Adriaenssens E.M."/>
            <person name="Foster-Nyarko E."/>
            <person name="Jarju S."/>
            <person name="Secka A."/>
            <person name="Antonio M."/>
            <person name="Oren A."/>
            <person name="Chaudhuri R.R."/>
            <person name="La Ragione R."/>
            <person name="Hildebrand F."/>
            <person name="Pallen M.J."/>
        </authorList>
    </citation>
    <scope>NUCLEOTIDE SEQUENCE</scope>
    <source>
        <strain evidence="4">ChiHecec1B25-7008</strain>
    </source>
</reference>
<organism evidence="4 5">
    <name type="scientific">Candidatus Bacteroides intestinavium</name>
    <dbReference type="NCBI Taxonomy" id="2838469"/>
    <lineage>
        <taxon>Bacteria</taxon>
        <taxon>Pseudomonadati</taxon>
        <taxon>Bacteroidota</taxon>
        <taxon>Bacteroidia</taxon>
        <taxon>Bacteroidales</taxon>
        <taxon>Bacteroidaceae</taxon>
        <taxon>Bacteroides</taxon>
    </lineage>
</organism>
<dbReference type="Proteomes" id="UP000823860">
    <property type="component" value="Unassembled WGS sequence"/>
</dbReference>
<sequence>MICNKKRTIWTFSLLLGLLLAVGTGTVIGHRETALWKARAGEAFGQALAREIERRNVDTVYFSSTVYGSYRVFEHSDTGSVLRRYTTAKDEMVVRIPAYKIRANADWERPKSGVLTYALAVHPFSADTLYRGWHERLADRGLPGRTGLLLNRMDLETGRVDSSAAPPGVSGLDTLAYVTLGTVCEVEVTALGRVRWYQVFSVADWGLLVLCLAFGVLPACVWPHVRRFFRRHLVREVPVEVTVEVPVEIPVVAAESSHSANYRLKDGTVFYGEQSALVREGQRIRLTAQAATLLRALLERPGEEVSTAVLMDRLWPDGSGNETRLYKSVDRLNKLLKEISTCRVESHWGTYCLRQDVGKSDKV</sequence>
<dbReference type="Pfam" id="PF00486">
    <property type="entry name" value="Trans_reg_C"/>
    <property type="match status" value="1"/>
</dbReference>